<dbReference type="InterPro" id="IPR011013">
    <property type="entry name" value="Gal_mutarotase_sf_dom"/>
</dbReference>
<gene>
    <name evidence="6" type="primary">LOC106812722</name>
</gene>
<dbReference type="Gene3D" id="4.10.110.10">
    <property type="entry name" value="Spasmolytic Protein, domain 1"/>
    <property type="match status" value="1"/>
</dbReference>
<dbReference type="InterPro" id="IPR000519">
    <property type="entry name" value="P_trefoil_dom"/>
</dbReference>
<evidence type="ECO:0000256" key="3">
    <source>
        <dbReference type="SAM" id="Phobius"/>
    </source>
</evidence>
<evidence type="ECO:0000313" key="5">
    <source>
        <dbReference type="Proteomes" id="UP000695022"/>
    </source>
</evidence>
<evidence type="ECO:0000313" key="6">
    <source>
        <dbReference type="RefSeq" id="XP_014672162.1"/>
    </source>
</evidence>
<dbReference type="CDD" id="cd00111">
    <property type="entry name" value="Trefoil"/>
    <property type="match status" value="1"/>
</dbReference>
<dbReference type="PROSITE" id="PS00025">
    <property type="entry name" value="P_TREFOIL_1"/>
    <property type="match status" value="1"/>
</dbReference>
<evidence type="ECO:0000256" key="2">
    <source>
        <dbReference type="PROSITE-ProRule" id="PRU00779"/>
    </source>
</evidence>
<protein>
    <submittedName>
        <fullName evidence="6">Maltase-glucoamylase, intestinal-like</fullName>
    </submittedName>
</protein>
<name>A0ABM1EIZ1_PRICU</name>
<dbReference type="InterPro" id="IPR044913">
    <property type="entry name" value="P_trefoil_dom_sf"/>
</dbReference>
<keyword evidence="5" id="KW-1185">Reference proteome</keyword>
<dbReference type="Gene3D" id="2.60.40.1760">
    <property type="entry name" value="glycosyl hydrolase (family 31)"/>
    <property type="match status" value="1"/>
</dbReference>
<keyword evidence="3" id="KW-0812">Transmembrane</keyword>
<dbReference type="InterPro" id="IPR025887">
    <property type="entry name" value="Glyco_hydro_31_N_dom"/>
</dbReference>
<dbReference type="CDD" id="cd14752">
    <property type="entry name" value="GH31_N"/>
    <property type="match status" value="1"/>
</dbReference>
<dbReference type="PROSITE" id="PS51448">
    <property type="entry name" value="P_TREFOIL_2"/>
    <property type="match status" value="1"/>
</dbReference>
<dbReference type="GeneID" id="106812722"/>
<sequence length="331" mass="36766">MKPSVVAFLVVFLLLLALVVILVPTLYYTLYYKGYATPQCPLANETRGYDDRVDCAPEGDVSEATCVERGCCWHPVNVTGIDARPPPECFFPSNYGYYMVGEPEQTEKGWTATIERLHTPPMFGDETTKLKVEVEMQTKSRLRIKLTDAENHRYEAPLPMVPVEEDFDALDVNSTSEAAYNVTFQSTPFSLKVTRKETGTVIFDTSAGALVFSDYFLQLTTSLPSENVYGVGEHVRGRYRHAAAWKTWTLFSQTSQHAREGANLAGVHPVYMCIEEGGYTHGVFLHNSNAMDVVLQPCPSITYRARSAASLTSTFTSALHPSRSTSSTARP</sequence>
<accession>A0ABM1EIZ1</accession>
<dbReference type="Pfam" id="PF13802">
    <property type="entry name" value="Gal_mutarotas_2"/>
    <property type="match status" value="1"/>
</dbReference>
<reference evidence="6" key="1">
    <citation type="submission" date="2025-08" db="UniProtKB">
        <authorList>
            <consortium name="RefSeq"/>
        </authorList>
    </citation>
    <scope>IDENTIFICATION</scope>
</reference>
<dbReference type="Proteomes" id="UP000695022">
    <property type="component" value="Unplaced"/>
</dbReference>
<comment type="caution">
    <text evidence="2">Lacks conserved residue(s) required for the propagation of feature annotation.</text>
</comment>
<feature type="transmembrane region" description="Helical" evidence="3">
    <location>
        <begin position="6"/>
        <end position="28"/>
    </location>
</feature>
<dbReference type="PANTHER" id="PTHR22762">
    <property type="entry name" value="ALPHA-GLUCOSIDASE"/>
    <property type="match status" value="1"/>
</dbReference>
<dbReference type="SUPFAM" id="SSF74650">
    <property type="entry name" value="Galactose mutarotase-like"/>
    <property type="match status" value="1"/>
</dbReference>
<evidence type="ECO:0000256" key="1">
    <source>
        <dbReference type="ARBA" id="ARBA00023157"/>
    </source>
</evidence>
<proteinExistence type="predicted"/>
<dbReference type="InterPro" id="IPR017957">
    <property type="entry name" value="P_trefoil_CS"/>
</dbReference>
<feature type="domain" description="P-type" evidence="4">
    <location>
        <begin position="38"/>
        <end position="93"/>
    </location>
</feature>
<dbReference type="PANTHER" id="PTHR22762:SF133">
    <property type="entry name" value="P-TYPE DOMAIN-CONTAINING PROTEIN"/>
    <property type="match status" value="1"/>
</dbReference>
<keyword evidence="3" id="KW-0472">Membrane</keyword>
<dbReference type="SMART" id="SM00018">
    <property type="entry name" value="PD"/>
    <property type="match status" value="1"/>
</dbReference>
<dbReference type="Pfam" id="PF00088">
    <property type="entry name" value="Trefoil"/>
    <property type="match status" value="1"/>
</dbReference>
<dbReference type="RefSeq" id="XP_014672162.1">
    <property type="nucleotide sequence ID" value="XM_014816676.1"/>
</dbReference>
<keyword evidence="3" id="KW-1133">Transmembrane helix</keyword>
<keyword evidence="1" id="KW-1015">Disulfide bond</keyword>
<evidence type="ECO:0000259" key="4">
    <source>
        <dbReference type="PROSITE" id="PS51448"/>
    </source>
</evidence>
<organism evidence="5 6">
    <name type="scientific">Priapulus caudatus</name>
    <name type="common">Priapulid worm</name>
    <dbReference type="NCBI Taxonomy" id="37621"/>
    <lineage>
        <taxon>Eukaryota</taxon>
        <taxon>Metazoa</taxon>
        <taxon>Ecdysozoa</taxon>
        <taxon>Scalidophora</taxon>
        <taxon>Priapulida</taxon>
        <taxon>Priapulimorpha</taxon>
        <taxon>Priapulimorphida</taxon>
        <taxon>Priapulidae</taxon>
        <taxon>Priapulus</taxon>
    </lineage>
</organism>